<dbReference type="PANTHER" id="PTHR30353:SF0">
    <property type="entry name" value="TRANSMEMBRANE PROTEIN"/>
    <property type="match status" value="1"/>
</dbReference>
<dbReference type="InterPro" id="IPR032818">
    <property type="entry name" value="DedA-like"/>
</dbReference>
<dbReference type="AlphaFoldDB" id="A0A0A1GVL1"/>
<dbReference type="PANTHER" id="PTHR30353">
    <property type="entry name" value="INNER MEMBRANE PROTEIN DEDA-RELATED"/>
    <property type="match status" value="1"/>
</dbReference>
<dbReference type="Pfam" id="PF09335">
    <property type="entry name" value="VTT_dom"/>
    <property type="match status" value="1"/>
</dbReference>
<evidence type="ECO:0000256" key="7">
    <source>
        <dbReference type="RuleBase" id="RU367016"/>
    </source>
</evidence>
<evidence type="ECO:0000313" key="10">
    <source>
        <dbReference type="Proteomes" id="UP000031620"/>
    </source>
</evidence>
<dbReference type="STRING" id="1291742.LOOC260_117810"/>
<dbReference type="Proteomes" id="UP000031620">
    <property type="component" value="Chromosome"/>
</dbReference>
<comment type="similarity">
    <text evidence="2 7">Belongs to the DedA family.</text>
</comment>
<dbReference type="InterPro" id="IPR032816">
    <property type="entry name" value="VTT_dom"/>
</dbReference>
<name>A0A0A1GVL1_9LACO</name>
<evidence type="ECO:0000313" key="9">
    <source>
        <dbReference type="EMBL" id="BAP86287.1"/>
    </source>
</evidence>
<organism evidence="9 10">
    <name type="scientific">Paucilactobacillus hokkaidonensis JCM 18461</name>
    <dbReference type="NCBI Taxonomy" id="1291742"/>
    <lineage>
        <taxon>Bacteria</taxon>
        <taxon>Bacillati</taxon>
        <taxon>Bacillota</taxon>
        <taxon>Bacilli</taxon>
        <taxon>Lactobacillales</taxon>
        <taxon>Lactobacillaceae</taxon>
        <taxon>Paucilactobacillus</taxon>
    </lineage>
</organism>
<comment type="subcellular location">
    <subcellularLocation>
        <location evidence="1 7">Cell membrane</location>
        <topology evidence="1 7">Multi-pass membrane protein</topology>
    </subcellularLocation>
</comment>
<dbReference type="GO" id="GO:0005886">
    <property type="term" value="C:plasma membrane"/>
    <property type="evidence" value="ECO:0007669"/>
    <property type="project" value="UniProtKB-SubCell"/>
</dbReference>
<feature type="domain" description="VTT" evidence="8">
    <location>
        <begin position="47"/>
        <end position="174"/>
    </location>
</feature>
<evidence type="ECO:0000256" key="4">
    <source>
        <dbReference type="ARBA" id="ARBA00022692"/>
    </source>
</evidence>
<feature type="transmembrane region" description="Helical" evidence="7">
    <location>
        <begin position="154"/>
        <end position="176"/>
    </location>
</feature>
<proteinExistence type="inferred from homology"/>
<evidence type="ECO:0000256" key="1">
    <source>
        <dbReference type="ARBA" id="ARBA00004651"/>
    </source>
</evidence>
<dbReference type="HOGENOM" id="CLU_044208_6_1_9"/>
<keyword evidence="6 7" id="KW-0472">Membrane</keyword>
<reference evidence="9 10" key="1">
    <citation type="submission" date="2014-11" db="EMBL/GenBank/DDBJ databases">
        <title>Complete genome sequence and analysis of Lactobacillus hokkaidonensis LOOC260T.</title>
        <authorList>
            <person name="Tanizawa Y."/>
            <person name="Tohno M."/>
            <person name="Kaminuma E."/>
            <person name="Nakamura Y."/>
            <person name="Arita M."/>
        </authorList>
    </citation>
    <scope>NUCLEOTIDE SEQUENCE [LARGE SCALE GENOMIC DNA]</scope>
    <source>
        <strain evidence="9 10">LOOC260</strain>
    </source>
</reference>
<keyword evidence="5 7" id="KW-1133">Transmembrane helix</keyword>
<gene>
    <name evidence="9" type="ORF">LOOC260_117810</name>
</gene>
<keyword evidence="4 7" id="KW-0812">Transmembrane</keyword>
<protein>
    <submittedName>
        <fullName evidence="9">Cytochrome O ubiquinol oxidase</fullName>
    </submittedName>
</protein>
<evidence type="ECO:0000256" key="3">
    <source>
        <dbReference type="ARBA" id="ARBA00022475"/>
    </source>
</evidence>
<dbReference type="EMBL" id="AP014680">
    <property type="protein sequence ID" value="BAP86287.1"/>
    <property type="molecule type" value="Genomic_DNA"/>
</dbReference>
<feature type="transmembrane region" description="Helical" evidence="7">
    <location>
        <begin position="188"/>
        <end position="206"/>
    </location>
</feature>
<keyword evidence="3 7" id="KW-1003">Cell membrane</keyword>
<evidence type="ECO:0000256" key="2">
    <source>
        <dbReference type="ARBA" id="ARBA00010792"/>
    </source>
</evidence>
<sequence>MITGLLVSILNINHLLPMLITQYGTFVYVGLFAVIFMETGLVIFPFLPGDSLLFLSGSIAAMASHSLNHIILIVLLSVAAIAGDSLNFEIGHHFGKYLTSPRWQRWIKPQHLKAAQTFFHTHGSIAIFLGRFMPLIRTFIPFTAGISKMHYRKFIVFNILGGIAWVNIAVLAGYFFGNIAIVKSHFELIMVAIILISLLPALFISLTRKFKGPNANA</sequence>
<accession>A0A0A1GVL1</accession>
<evidence type="ECO:0000256" key="6">
    <source>
        <dbReference type="ARBA" id="ARBA00023136"/>
    </source>
</evidence>
<evidence type="ECO:0000259" key="8">
    <source>
        <dbReference type="Pfam" id="PF09335"/>
    </source>
</evidence>
<dbReference type="KEGG" id="lho:LOOC260_117810"/>
<evidence type="ECO:0000256" key="5">
    <source>
        <dbReference type="ARBA" id="ARBA00022989"/>
    </source>
</evidence>
<feature type="transmembrane region" description="Helical" evidence="7">
    <location>
        <begin position="26"/>
        <end position="47"/>
    </location>
</feature>
<dbReference type="RefSeq" id="WP_041094345.1">
    <property type="nucleotide sequence ID" value="NZ_AP014680.1"/>
</dbReference>
<feature type="transmembrane region" description="Helical" evidence="7">
    <location>
        <begin position="59"/>
        <end position="82"/>
    </location>
</feature>